<dbReference type="Proteomes" id="UP001642484">
    <property type="component" value="Unassembled WGS sequence"/>
</dbReference>
<gene>
    <name evidence="1" type="ORF">CCMP2556_LOCUS32057</name>
    <name evidence="2" type="ORF">CCMP2556_LOCUS32119</name>
</gene>
<name>A0ABP0NR66_9DINO</name>
<reference evidence="2 3" key="1">
    <citation type="submission" date="2024-02" db="EMBL/GenBank/DDBJ databases">
        <authorList>
            <person name="Chen Y."/>
            <person name="Shah S."/>
            <person name="Dougan E. K."/>
            <person name="Thang M."/>
            <person name="Chan C."/>
        </authorList>
    </citation>
    <scope>NUCLEOTIDE SEQUENCE [LARGE SCALE GENOMIC DNA]</scope>
</reference>
<organism evidence="2 3">
    <name type="scientific">Durusdinium trenchii</name>
    <dbReference type="NCBI Taxonomy" id="1381693"/>
    <lineage>
        <taxon>Eukaryota</taxon>
        <taxon>Sar</taxon>
        <taxon>Alveolata</taxon>
        <taxon>Dinophyceae</taxon>
        <taxon>Suessiales</taxon>
        <taxon>Symbiodiniaceae</taxon>
        <taxon>Durusdinium</taxon>
    </lineage>
</organism>
<dbReference type="EMBL" id="CAXAMN010021984">
    <property type="protein sequence ID" value="CAK9065194.1"/>
    <property type="molecule type" value="Genomic_DNA"/>
</dbReference>
<evidence type="ECO:0000313" key="3">
    <source>
        <dbReference type="Proteomes" id="UP001642484"/>
    </source>
</evidence>
<evidence type="ECO:0000313" key="1">
    <source>
        <dbReference type="EMBL" id="CAK9065194.1"/>
    </source>
</evidence>
<protein>
    <submittedName>
        <fullName evidence="2">Uncharacterized protein</fullName>
    </submittedName>
</protein>
<accession>A0ABP0NR66</accession>
<evidence type="ECO:0000313" key="2">
    <source>
        <dbReference type="EMBL" id="CAK9065299.1"/>
    </source>
</evidence>
<comment type="caution">
    <text evidence="2">The sequence shown here is derived from an EMBL/GenBank/DDBJ whole genome shotgun (WGS) entry which is preliminary data.</text>
</comment>
<proteinExistence type="predicted"/>
<sequence length="202" mass="21966">MRRLPSPAHRATNRVAPEETLRASYEAFPKDAKGNLPPHQALPALARAYFAKEHGWLVRGLEPPGAPIIAPGETYQAAKAPKERGAGDLYAVHALEERGVVRWVFLLLFVASTFFQESQRGGVWLLSEWIMGTPILQWAPLCDCWLLLVVMPGATSSVLATSSNALVTSSFLIKNWELDGVGGLEILQESGTFGDVDMKGVG</sequence>
<dbReference type="EMBL" id="CAXAMN010021995">
    <property type="protein sequence ID" value="CAK9065299.1"/>
    <property type="molecule type" value="Genomic_DNA"/>
</dbReference>
<keyword evidence="3" id="KW-1185">Reference proteome</keyword>